<feature type="transmembrane region" description="Helical" evidence="7">
    <location>
        <begin position="121"/>
        <end position="138"/>
    </location>
</feature>
<feature type="transmembrane region" description="Helical" evidence="7">
    <location>
        <begin position="35"/>
        <end position="57"/>
    </location>
</feature>
<protein>
    <submittedName>
        <fullName evidence="8">MFS transporter</fullName>
    </submittedName>
</protein>
<feature type="transmembrane region" description="Helical" evidence="7">
    <location>
        <begin position="403"/>
        <end position="421"/>
    </location>
</feature>
<dbReference type="CDD" id="cd06173">
    <property type="entry name" value="MFS_MefA_like"/>
    <property type="match status" value="1"/>
</dbReference>
<keyword evidence="5 7" id="KW-1133">Transmembrane helix</keyword>
<comment type="caution">
    <text evidence="8">The sequence shown here is derived from an EMBL/GenBank/DDBJ whole genome shotgun (WGS) entry which is preliminary data.</text>
</comment>
<keyword evidence="3" id="KW-1003">Cell membrane</keyword>
<dbReference type="InterPro" id="IPR022324">
    <property type="entry name" value="Bacilysin_exporter_BacE_put"/>
</dbReference>
<dbReference type="AlphaFoldDB" id="A0A8J6TAZ9"/>
<sequence>MSEHINPHETKITLPVSDWRSYVTLFRQNRQYRKLWLSGVISQFGNWFNYIAVFVLLNQLTGSAQAVSWFLIAKFLPTSIFGPAAGVIADRFSRKTIMIGCDILRIFIVLAFLLIKRPEHVWIVYVLALLQETLWSFADPARRASIPNVCRPEELNLANALGGATWSVMLAVGAALGGFVTGWFGWQTAIIVDALTFLVSALLLSGLHLPALKKKTTSKPTLYDYLGITDLKEGCRYVKNHGRVRLLLLIKSGWALSGGVLVMLTIFGEQVFASEGKSGQSGILYSFRGIGAAIGPILAWRLLGESRRAMSKGIGISFFVSSIAYLFFSQSPTLAWAAFFVFIGHMAGSVQWVFSTTMLQKEVEDQFRGRVFAAEMALLTLILSLSTWATGLALESGIGPRQVTIYLALMFLVPGTLWTWINRRPA</sequence>
<reference evidence="8 9" key="1">
    <citation type="submission" date="2020-08" db="EMBL/GenBank/DDBJ databases">
        <title>Bridging the membrane lipid divide: bacteria of the FCB group superphylum have the potential to synthesize archaeal ether lipids.</title>
        <authorList>
            <person name="Villanueva L."/>
            <person name="Von Meijenfeldt F.A.B."/>
            <person name="Westbye A.B."/>
            <person name="Yadav S."/>
            <person name="Hopmans E.C."/>
            <person name="Dutilh B.E."/>
            <person name="Sinninghe Damste J.S."/>
        </authorList>
    </citation>
    <scope>NUCLEOTIDE SEQUENCE [LARGE SCALE GENOMIC DNA]</scope>
    <source>
        <strain evidence="8">NIOZ-UU47</strain>
    </source>
</reference>
<evidence type="ECO:0000256" key="3">
    <source>
        <dbReference type="ARBA" id="ARBA00022475"/>
    </source>
</evidence>
<keyword evidence="6 7" id="KW-0472">Membrane</keyword>
<evidence type="ECO:0000256" key="2">
    <source>
        <dbReference type="ARBA" id="ARBA00022448"/>
    </source>
</evidence>
<comment type="subcellular location">
    <subcellularLocation>
        <location evidence="1">Cell membrane</location>
        <topology evidence="1">Multi-pass membrane protein</topology>
    </subcellularLocation>
</comment>
<feature type="transmembrane region" description="Helical" evidence="7">
    <location>
        <begin position="334"/>
        <end position="359"/>
    </location>
</feature>
<feature type="transmembrane region" description="Helical" evidence="7">
    <location>
        <begin position="190"/>
        <end position="209"/>
    </location>
</feature>
<dbReference type="PRINTS" id="PR01988">
    <property type="entry name" value="EXPORTERBACE"/>
</dbReference>
<evidence type="ECO:0000256" key="1">
    <source>
        <dbReference type="ARBA" id="ARBA00004651"/>
    </source>
</evidence>
<feature type="transmembrane region" description="Helical" evidence="7">
    <location>
        <begin position="159"/>
        <end position="184"/>
    </location>
</feature>
<evidence type="ECO:0000256" key="5">
    <source>
        <dbReference type="ARBA" id="ARBA00022989"/>
    </source>
</evidence>
<name>A0A8J6TAZ9_9BACT</name>
<evidence type="ECO:0000256" key="6">
    <source>
        <dbReference type="ARBA" id="ARBA00023136"/>
    </source>
</evidence>
<feature type="transmembrane region" description="Helical" evidence="7">
    <location>
        <begin position="310"/>
        <end position="328"/>
    </location>
</feature>
<feature type="transmembrane region" description="Helical" evidence="7">
    <location>
        <begin position="283"/>
        <end position="303"/>
    </location>
</feature>
<organism evidence="8 9">
    <name type="scientific">Candidatus Desulfobia pelagia</name>
    <dbReference type="NCBI Taxonomy" id="2841692"/>
    <lineage>
        <taxon>Bacteria</taxon>
        <taxon>Pseudomonadati</taxon>
        <taxon>Thermodesulfobacteriota</taxon>
        <taxon>Desulfobulbia</taxon>
        <taxon>Desulfobulbales</taxon>
        <taxon>Desulfobulbaceae</taxon>
        <taxon>Candidatus Desulfobia</taxon>
    </lineage>
</organism>
<gene>
    <name evidence="8" type="ORF">H8E41_00345</name>
</gene>
<dbReference type="PANTHER" id="PTHR43266:SF2">
    <property type="entry name" value="MAJOR FACILITATOR SUPERFAMILY (MFS) PROFILE DOMAIN-CONTAINING PROTEIN"/>
    <property type="match status" value="1"/>
</dbReference>
<keyword evidence="4 7" id="KW-0812">Transmembrane</keyword>
<proteinExistence type="predicted"/>
<evidence type="ECO:0000256" key="4">
    <source>
        <dbReference type="ARBA" id="ARBA00022692"/>
    </source>
</evidence>
<dbReference type="InterPro" id="IPR036259">
    <property type="entry name" value="MFS_trans_sf"/>
</dbReference>
<feature type="transmembrane region" description="Helical" evidence="7">
    <location>
        <begin position="69"/>
        <end position="89"/>
    </location>
</feature>
<dbReference type="Pfam" id="PF07690">
    <property type="entry name" value="MFS_1"/>
    <property type="match status" value="1"/>
</dbReference>
<evidence type="ECO:0000313" key="9">
    <source>
        <dbReference type="Proteomes" id="UP000614424"/>
    </source>
</evidence>
<feature type="transmembrane region" description="Helical" evidence="7">
    <location>
        <begin position="371"/>
        <end position="391"/>
    </location>
</feature>
<dbReference type="GO" id="GO:0022857">
    <property type="term" value="F:transmembrane transporter activity"/>
    <property type="evidence" value="ECO:0007669"/>
    <property type="project" value="InterPro"/>
</dbReference>
<dbReference type="SUPFAM" id="SSF103473">
    <property type="entry name" value="MFS general substrate transporter"/>
    <property type="match status" value="1"/>
</dbReference>
<accession>A0A8J6TAZ9</accession>
<keyword evidence="2" id="KW-0813">Transport</keyword>
<dbReference type="EMBL" id="JACNJZ010000023">
    <property type="protein sequence ID" value="MBC8316326.1"/>
    <property type="molecule type" value="Genomic_DNA"/>
</dbReference>
<dbReference type="Gene3D" id="1.20.1250.20">
    <property type="entry name" value="MFS general substrate transporter like domains"/>
    <property type="match status" value="1"/>
</dbReference>
<feature type="transmembrane region" description="Helical" evidence="7">
    <location>
        <begin position="246"/>
        <end position="268"/>
    </location>
</feature>
<dbReference type="GO" id="GO:0005886">
    <property type="term" value="C:plasma membrane"/>
    <property type="evidence" value="ECO:0007669"/>
    <property type="project" value="UniProtKB-SubCell"/>
</dbReference>
<evidence type="ECO:0000256" key="7">
    <source>
        <dbReference type="SAM" id="Phobius"/>
    </source>
</evidence>
<dbReference type="PANTHER" id="PTHR43266">
    <property type="entry name" value="MACROLIDE-EFFLUX PROTEIN"/>
    <property type="match status" value="1"/>
</dbReference>
<dbReference type="Proteomes" id="UP000614424">
    <property type="component" value="Unassembled WGS sequence"/>
</dbReference>
<evidence type="ECO:0000313" key="8">
    <source>
        <dbReference type="EMBL" id="MBC8316326.1"/>
    </source>
</evidence>
<feature type="transmembrane region" description="Helical" evidence="7">
    <location>
        <begin position="96"/>
        <end position="115"/>
    </location>
</feature>
<dbReference type="InterPro" id="IPR011701">
    <property type="entry name" value="MFS"/>
</dbReference>